<evidence type="ECO:0000256" key="4">
    <source>
        <dbReference type="ARBA" id="ARBA00022553"/>
    </source>
</evidence>
<dbReference type="InterPro" id="IPR011009">
    <property type="entry name" value="Kinase-like_dom_sf"/>
</dbReference>
<reference evidence="14" key="1">
    <citation type="submission" date="2021-01" db="UniProtKB">
        <authorList>
            <consortium name="EnsemblMetazoa"/>
        </authorList>
    </citation>
    <scope>IDENTIFICATION</scope>
</reference>
<dbReference type="PROSITE" id="PS00108">
    <property type="entry name" value="PROTEIN_KINASE_ST"/>
    <property type="match status" value="1"/>
</dbReference>
<dbReference type="CDD" id="cd14225">
    <property type="entry name" value="PKc_DYRK4"/>
    <property type="match status" value="1"/>
</dbReference>
<evidence type="ECO:0000313" key="14">
    <source>
        <dbReference type="EnsemblMetazoa" id="CLYHEMP006097.1"/>
    </source>
</evidence>
<dbReference type="AlphaFoldDB" id="A0A7M5V9Y4"/>
<accession>A0A7M5V9Y4</accession>
<feature type="compositionally biased region" description="Polar residues" evidence="12">
    <location>
        <begin position="244"/>
        <end position="273"/>
    </location>
</feature>
<comment type="similarity">
    <text evidence="1">Belongs to the protein kinase superfamily. CMGC Ser/Thr protein kinase family. MNB/DYRK subfamily.</text>
</comment>
<evidence type="ECO:0000256" key="6">
    <source>
        <dbReference type="ARBA" id="ARBA00022741"/>
    </source>
</evidence>
<keyword evidence="7" id="KW-0418">Kinase</keyword>
<dbReference type="SUPFAM" id="SSF56112">
    <property type="entry name" value="Protein kinase-like (PK-like)"/>
    <property type="match status" value="1"/>
</dbReference>
<keyword evidence="3" id="KW-0723">Serine/threonine-protein kinase</keyword>
<dbReference type="InterPro" id="IPR000719">
    <property type="entry name" value="Prot_kinase_dom"/>
</dbReference>
<dbReference type="EnsemblMetazoa" id="CLYHEMT006097.5">
    <property type="protein sequence ID" value="CLYHEMP006097.5"/>
    <property type="gene ID" value="CLYHEMG006097"/>
</dbReference>
<dbReference type="PROSITE" id="PS50011">
    <property type="entry name" value="PROTEIN_KINASE_DOM"/>
    <property type="match status" value="1"/>
</dbReference>
<dbReference type="Gene3D" id="3.30.10.30">
    <property type="entry name" value="DYRK"/>
    <property type="match status" value="1"/>
</dbReference>
<dbReference type="InterPro" id="IPR008271">
    <property type="entry name" value="Ser/Thr_kinase_AS"/>
</dbReference>
<feature type="compositionally biased region" description="Basic and acidic residues" evidence="12">
    <location>
        <begin position="200"/>
        <end position="210"/>
    </location>
</feature>
<dbReference type="GO" id="GO:0005856">
    <property type="term" value="C:cytoskeleton"/>
    <property type="evidence" value="ECO:0007669"/>
    <property type="project" value="TreeGrafter"/>
</dbReference>
<dbReference type="SMART" id="SM00220">
    <property type="entry name" value="S_TKc"/>
    <property type="match status" value="1"/>
</dbReference>
<sequence>MVQKEQPERLRMLTSSKFHEHELFYNPLPRQPTIPPIHPPEVYQQQSKRLSMPVAMGRLPPLQSYGGTMRGKEYSREGISTKHFQPIQKKEYHGSSSNLLDNGPSLPLYPGKHAQQSTHHDRRRSLPVEDLQYHVSLSSTTQHKPQQKLPPPAYANAIKRSSKYSELSKLDTILLNQHISAQTRQTRQYFPPPSNATRKTNRDREKENWIEYRNTTGGDDITTVTNGGMTSSSSNNAHYVNGKPYQSQKNTQSTDQRNGADTGYSSTPQNGDTRPSDVQWPLTPGASMKYFKDCLTTFEQAEILDYPEVWYLGVDAKKIEGVPGATMNNGYDDESGGYIRVLKDHLSYRYEVVDLAGKGSFGQVIKAYDHKTKEYVAIKIIRNKKRFHHQALVEVKILDSLRRKDREKAYNIIHMKDYFYFRNHLCISFELLGMNLYELIKKNNFQGFNQSLVRKFAISILQCLRLLFKCKIIHCDLKPENLLLKQRGSPAIKVIDFGSSCFENQKVYTYIQSRFYRSPEVILGISYCPAIDIWSLGCILAELFTGYPLFAGENEVEQLACVMEIFGLPPKELVDKAQRRRVFFDSKGVPRNFTNSKGKKRRPSSKDLGQVLKTNDPLFLDFIRRCLEWDPVKRMTPDEAIQHPWIQEGRTSSRSSRYKYAPNAQDTRARRRPPLLVNETDPTIVSTSSKQTKDMTQTINQNGLHNKEETSTSKTSEKSKWEKFLPPIK</sequence>
<feature type="region of interest" description="Disordered" evidence="12">
    <location>
        <begin position="648"/>
        <end position="729"/>
    </location>
</feature>
<dbReference type="GO" id="GO:0004674">
    <property type="term" value="F:protein serine/threonine kinase activity"/>
    <property type="evidence" value="ECO:0007669"/>
    <property type="project" value="UniProtKB-KW"/>
</dbReference>
<feature type="region of interest" description="Disordered" evidence="12">
    <location>
        <begin position="184"/>
        <end position="281"/>
    </location>
</feature>
<dbReference type="PANTHER" id="PTHR24058">
    <property type="entry name" value="DUAL SPECIFICITY PROTEIN KINASE"/>
    <property type="match status" value="1"/>
</dbReference>
<dbReference type="OrthoDB" id="9332038at2759"/>
<keyword evidence="8" id="KW-0067">ATP-binding</keyword>
<dbReference type="RefSeq" id="XP_066932988.1">
    <property type="nucleotide sequence ID" value="XM_067076887.1"/>
</dbReference>
<dbReference type="RefSeq" id="XP_066932986.1">
    <property type="nucleotide sequence ID" value="XM_067076885.1"/>
</dbReference>
<evidence type="ECO:0000256" key="12">
    <source>
        <dbReference type="SAM" id="MobiDB-lite"/>
    </source>
</evidence>
<feature type="domain" description="Protein kinase" evidence="13">
    <location>
        <begin position="350"/>
        <end position="646"/>
    </location>
</feature>
<dbReference type="PANTHER" id="PTHR24058:SF22">
    <property type="entry name" value="DUAL SPECIFICITY TYROSINE-PHOSPHORYLATION-REGULATED KINASE 4"/>
    <property type="match status" value="1"/>
</dbReference>
<evidence type="ECO:0000256" key="10">
    <source>
        <dbReference type="ARBA" id="ARBA00049308"/>
    </source>
</evidence>
<comment type="catalytic activity">
    <reaction evidence="11">
        <text>L-tyrosyl-[protein] + ATP = O-phospho-L-tyrosyl-[protein] + ADP + H(+)</text>
        <dbReference type="Rhea" id="RHEA:10596"/>
        <dbReference type="Rhea" id="RHEA-COMP:10136"/>
        <dbReference type="Rhea" id="RHEA-COMP:20101"/>
        <dbReference type="ChEBI" id="CHEBI:15378"/>
        <dbReference type="ChEBI" id="CHEBI:30616"/>
        <dbReference type="ChEBI" id="CHEBI:46858"/>
        <dbReference type="ChEBI" id="CHEBI:61978"/>
        <dbReference type="ChEBI" id="CHEBI:456216"/>
        <dbReference type="EC" id="2.7.12.1"/>
    </reaction>
</comment>
<keyword evidence="6" id="KW-0547">Nucleotide-binding</keyword>
<organism evidence="14 15">
    <name type="scientific">Clytia hemisphaerica</name>
    <dbReference type="NCBI Taxonomy" id="252671"/>
    <lineage>
        <taxon>Eukaryota</taxon>
        <taxon>Metazoa</taxon>
        <taxon>Cnidaria</taxon>
        <taxon>Hydrozoa</taxon>
        <taxon>Hydroidolina</taxon>
        <taxon>Leptothecata</taxon>
        <taxon>Obeliida</taxon>
        <taxon>Clytiidae</taxon>
        <taxon>Clytia</taxon>
    </lineage>
</organism>
<feature type="region of interest" description="Disordered" evidence="12">
    <location>
        <begin position="92"/>
        <end position="124"/>
    </location>
</feature>
<evidence type="ECO:0000256" key="5">
    <source>
        <dbReference type="ARBA" id="ARBA00022679"/>
    </source>
</evidence>
<dbReference type="GO" id="GO:0004712">
    <property type="term" value="F:protein serine/threonine/tyrosine kinase activity"/>
    <property type="evidence" value="ECO:0007669"/>
    <property type="project" value="UniProtKB-EC"/>
</dbReference>
<feature type="compositionally biased region" description="Low complexity" evidence="12">
    <location>
        <begin position="222"/>
        <end position="236"/>
    </location>
</feature>
<comment type="catalytic activity">
    <reaction evidence="9">
        <text>L-seryl-[protein] + ATP = O-phospho-L-seryl-[protein] + ADP + H(+)</text>
        <dbReference type="Rhea" id="RHEA:17989"/>
        <dbReference type="Rhea" id="RHEA-COMP:9863"/>
        <dbReference type="Rhea" id="RHEA-COMP:11604"/>
        <dbReference type="ChEBI" id="CHEBI:15378"/>
        <dbReference type="ChEBI" id="CHEBI:29999"/>
        <dbReference type="ChEBI" id="CHEBI:30616"/>
        <dbReference type="ChEBI" id="CHEBI:83421"/>
        <dbReference type="ChEBI" id="CHEBI:456216"/>
        <dbReference type="EC" id="2.7.12.1"/>
    </reaction>
</comment>
<evidence type="ECO:0000256" key="3">
    <source>
        <dbReference type="ARBA" id="ARBA00022527"/>
    </source>
</evidence>
<proteinExistence type="inferred from homology"/>
<protein>
    <recommendedName>
        <fullName evidence="2">dual-specificity kinase</fullName>
        <ecNumber evidence="2">2.7.12.1</ecNumber>
    </recommendedName>
</protein>
<dbReference type="InterPro" id="IPR050494">
    <property type="entry name" value="Ser_Thr_dual-spec_kinase"/>
</dbReference>
<dbReference type="Pfam" id="PF00069">
    <property type="entry name" value="Pkinase"/>
    <property type="match status" value="1"/>
</dbReference>
<dbReference type="Gene3D" id="1.10.510.10">
    <property type="entry name" value="Transferase(Phosphotransferase) domain 1"/>
    <property type="match status" value="1"/>
</dbReference>
<evidence type="ECO:0000256" key="8">
    <source>
        <dbReference type="ARBA" id="ARBA00022840"/>
    </source>
</evidence>
<keyword evidence="15" id="KW-1185">Reference proteome</keyword>
<dbReference type="FunFam" id="1.10.510.10:FF:000112">
    <property type="entry name" value="Putative dual specificity tyrosine-phosphorylation-regulated kinase 2"/>
    <property type="match status" value="1"/>
</dbReference>
<evidence type="ECO:0000256" key="7">
    <source>
        <dbReference type="ARBA" id="ARBA00022777"/>
    </source>
</evidence>
<dbReference type="GO" id="GO:0005524">
    <property type="term" value="F:ATP binding"/>
    <property type="evidence" value="ECO:0007669"/>
    <property type="project" value="UniProtKB-KW"/>
</dbReference>
<dbReference type="FunFam" id="3.30.200.20:FF:000127">
    <property type="entry name" value="Putative dual specificity tyrosine-phosphorylation-regulated kinase 2"/>
    <property type="match status" value="1"/>
</dbReference>
<evidence type="ECO:0000256" key="11">
    <source>
        <dbReference type="ARBA" id="ARBA00051680"/>
    </source>
</evidence>
<dbReference type="Proteomes" id="UP000594262">
    <property type="component" value="Unplaced"/>
</dbReference>
<comment type="catalytic activity">
    <reaction evidence="10">
        <text>L-threonyl-[protein] + ATP = O-phospho-L-threonyl-[protein] + ADP + H(+)</text>
        <dbReference type="Rhea" id="RHEA:46608"/>
        <dbReference type="Rhea" id="RHEA-COMP:11060"/>
        <dbReference type="Rhea" id="RHEA-COMP:11605"/>
        <dbReference type="ChEBI" id="CHEBI:15378"/>
        <dbReference type="ChEBI" id="CHEBI:30013"/>
        <dbReference type="ChEBI" id="CHEBI:30616"/>
        <dbReference type="ChEBI" id="CHEBI:61977"/>
        <dbReference type="ChEBI" id="CHEBI:456216"/>
        <dbReference type="EC" id="2.7.12.1"/>
    </reaction>
</comment>
<feature type="compositionally biased region" description="Polar residues" evidence="12">
    <location>
        <begin position="680"/>
        <end position="704"/>
    </location>
</feature>
<dbReference type="EnsemblMetazoa" id="CLYHEMT006097.2">
    <property type="protein sequence ID" value="CLYHEMP006097.2"/>
    <property type="gene ID" value="CLYHEMG006097"/>
</dbReference>
<dbReference type="EnsemblMetazoa" id="CLYHEMT006097.1">
    <property type="protein sequence ID" value="CLYHEMP006097.1"/>
    <property type="gene ID" value="CLYHEMG006097"/>
</dbReference>
<evidence type="ECO:0000256" key="9">
    <source>
        <dbReference type="ARBA" id="ARBA00049003"/>
    </source>
</evidence>
<evidence type="ECO:0000256" key="2">
    <source>
        <dbReference type="ARBA" id="ARBA00013203"/>
    </source>
</evidence>
<dbReference type="GeneID" id="136820686"/>
<evidence type="ECO:0000256" key="1">
    <source>
        <dbReference type="ARBA" id="ARBA00008867"/>
    </source>
</evidence>
<dbReference type="EC" id="2.7.12.1" evidence="2"/>
<evidence type="ECO:0000259" key="13">
    <source>
        <dbReference type="PROSITE" id="PS50011"/>
    </source>
</evidence>
<dbReference type="GO" id="GO:0005737">
    <property type="term" value="C:cytoplasm"/>
    <property type="evidence" value="ECO:0007669"/>
    <property type="project" value="TreeGrafter"/>
</dbReference>
<evidence type="ECO:0000313" key="15">
    <source>
        <dbReference type="Proteomes" id="UP000594262"/>
    </source>
</evidence>
<dbReference type="GO" id="GO:0005634">
    <property type="term" value="C:nucleus"/>
    <property type="evidence" value="ECO:0007669"/>
    <property type="project" value="TreeGrafter"/>
</dbReference>
<dbReference type="Gene3D" id="3.30.200.20">
    <property type="entry name" value="Phosphorylase Kinase, domain 1"/>
    <property type="match status" value="1"/>
</dbReference>
<keyword evidence="5" id="KW-0808">Transferase</keyword>
<name>A0A7M5V9Y4_9CNID</name>
<dbReference type="RefSeq" id="XP_066932987.1">
    <property type="nucleotide sequence ID" value="XM_067076886.1"/>
</dbReference>
<feature type="compositionally biased region" description="Basic and acidic residues" evidence="12">
    <location>
        <begin position="705"/>
        <end position="723"/>
    </location>
</feature>
<keyword evidence="4" id="KW-0597">Phosphoprotein</keyword>
<dbReference type="InterPro" id="IPR042521">
    <property type="entry name" value="DYRK"/>
</dbReference>